<dbReference type="Gene3D" id="4.10.75.10">
    <property type="entry name" value="Elafin-like"/>
    <property type="match status" value="8"/>
</dbReference>
<feature type="domain" description="WAP" evidence="3">
    <location>
        <begin position="435"/>
        <end position="482"/>
    </location>
</feature>
<dbReference type="GO" id="GO:0004867">
    <property type="term" value="F:serine-type endopeptidase inhibitor activity"/>
    <property type="evidence" value="ECO:0007669"/>
    <property type="project" value="TreeGrafter"/>
</dbReference>
<dbReference type="InterPro" id="IPR036645">
    <property type="entry name" value="Elafin-like_sf"/>
</dbReference>
<dbReference type="GO" id="GO:0005615">
    <property type="term" value="C:extracellular space"/>
    <property type="evidence" value="ECO:0007669"/>
    <property type="project" value="TreeGrafter"/>
</dbReference>
<dbReference type="AlphaFoldDB" id="A0A8C5QXU0"/>
<keyword evidence="5" id="KW-1185">Reference proteome</keyword>
<dbReference type="GO" id="GO:0019731">
    <property type="term" value="P:antibacterial humoral response"/>
    <property type="evidence" value="ECO:0007669"/>
    <property type="project" value="TreeGrafter"/>
</dbReference>
<evidence type="ECO:0000313" key="5">
    <source>
        <dbReference type="Proteomes" id="UP000694569"/>
    </source>
</evidence>
<organism evidence="4 5">
    <name type="scientific">Leptobrachium leishanense</name>
    <name type="common">Leishan spiny toad</name>
    <dbReference type="NCBI Taxonomy" id="445787"/>
    <lineage>
        <taxon>Eukaryota</taxon>
        <taxon>Metazoa</taxon>
        <taxon>Chordata</taxon>
        <taxon>Craniata</taxon>
        <taxon>Vertebrata</taxon>
        <taxon>Euteleostomi</taxon>
        <taxon>Amphibia</taxon>
        <taxon>Batrachia</taxon>
        <taxon>Anura</taxon>
        <taxon>Pelobatoidea</taxon>
        <taxon>Megophryidae</taxon>
        <taxon>Leptobrachium</taxon>
    </lineage>
</organism>
<dbReference type="SMART" id="SM00217">
    <property type="entry name" value="WAP"/>
    <property type="match status" value="8"/>
</dbReference>
<proteinExistence type="predicted"/>
<dbReference type="GeneTree" id="ENSGT01140000282936"/>
<reference evidence="4" key="1">
    <citation type="submission" date="2025-08" db="UniProtKB">
        <authorList>
            <consortium name="Ensembl"/>
        </authorList>
    </citation>
    <scope>IDENTIFICATION</scope>
</reference>
<feature type="domain" description="WAP" evidence="3">
    <location>
        <begin position="285"/>
        <end position="332"/>
    </location>
</feature>
<feature type="domain" description="WAP" evidence="3">
    <location>
        <begin position="380"/>
        <end position="434"/>
    </location>
</feature>
<evidence type="ECO:0000256" key="1">
    <source>
        <dbReference type="ARBA" id="ARBA00022729"/>
    </source>
</evidence>
<keyword evidence="1" id="KW-0732">Signal</keyword>
<dbReference type="OrthoDB" id="4473401at2759"/>
<protein>
    <recommendedName>
        <fullName evidence="3">WAP domain-containing protein</fullName>
    </recommendedName>
</protein>
<feature type="domain" description="WAP" evidence="3">
    <location>
        <begin position="235"/>
        <end position="284"/>
    </location>
</feature>
<dbReference type="PANTHER" id="PTHR19441">
    <property type="entry name" value="WHEY ACDIC PROTEIN WAP"/>
    <property type="match status" value="1"/>
</dbReference>
<dbReference type="PRINTS" id="PR00003">
    <property type="entry name" value="4DISULPHCORE"/>
</dbReference>
<reference evidence="4" key="2">
    <citation type="submission" date="2025-09" db="UniProtKB">
        <authorList>
            <consortium name="Ensembl"/>
        </authorList>
    </citation>
    <scope>IDENTIFICATION</scope>
</reference>
<dbReference type="PROSITE" id="PS51390">
    <property type="entry name" value="WAP"/>
    <property type="match status" value="6"/>
</dbReference>
<evidence type="ECO:0000256" key="2">
    <source>
        <dbReference type="ARBA" id="ARBA00023157"/>
    </source>
</evidence>
<dbReference type="Proteomes" id="UP000694569">
    <property type="component" value="Unplaced"/>
</dbReference>
<accession>A0A8C5QXU0</accession>
<evidence type="ECO:0000313" key="4">
    <source>
        <dbReference type="Ensembl" id="ENSLLEP00000044274.1"/>
    </source>
</evidence>
<name>A0A8C5QXU0_9ANUR</name>
<dbReference type="Pfam" id="PF00095">
    <property type="entry name" value="WAP"/>
    <property type="match status" value="8"/>
</dbReference>
<dbReference type="PANTHER" id="PTHR19441:SF30">
    <property type="entry name" value="ELAFIN"/>
    <property type="match status" value="1"/>
</dbReference>
<evidence type="ECO:0000259" key="3">
    <source>
        <dbReference type="PROSITE" id="PS51390"/>
    </source>
</evidence>
<dbReference type="GO" id="GO:0045087">
    <property type="term" value="P:innate immune response"/>
    <property type="evidence" value="ECO:0007669"/>
    <property type="project" value="TreeGrafter"/>
</dbReference>
<sequence>MSGGYGVNVQVPGSDGVNVHVSGRIASCFWVIFGPSLPAFGINPRQQVRHTDSSQTQAAGTDMSPVVSSLLLGLVLCWSGTQATKPSELIKVCPRFDPSICPLAKPGPEECKTDSKCLGGKKCCCSNCGLKCVTPEQVKPGRCPPVVVRCMTPLPDPKCHSDFQCPGKKKCCEMCGISCMDPKEEPRGVCPASEVKAGRSLTCASFECSRDSDCWPDEKCCVSGDGKKCLKVSKDVELINVCPRFNPSICPFAKPGPEECKTDSQCLGGKKCCCSNCGLKCVTPEQVKPGRCPAIVVRCKTPLPDPKCHSDFHCPGKKKCCEMCGISCMDPKEEPRGVCPASEEVKAERSLTCASFECTRDSDCWPDEKCCVSGNSKKCLKPFPDVDLINVCPRFNPSICLLAKPGPEECKTDSQCLGGKKCCCSKCGLKCVTPEQVKPGRCPAIVVRCETPLPDPKCRSDLNCPGKEKCCEMCGISCQDPVEGNVGMVPA</sequence>
<keyword evidence="2" id="KW-1015">Disulfide bond</keyword>
<dbReference type="Ensembl" id="ENSLLET00000046051.1">
    <property type="protein sequence ID" value="ENSLLEP00000044274.1"/>
    <property type="gene ID" value="ENSLLEG00000028134.1"/>
</dbReference>
<dbReference type="SUPFAM" id="SSF57256">
    <property type="entry name" value="Elafin-like"/>
    <property type="match status" value="8"/>
</dbReference>
<feature type="domain" description="WAP" evidence="3">
    <location>
        <begin position="136"/>
        <end position="183"/>
    </location>
</feature>
<feature type="domain" description="WAP" evidence="3">
    <location>
        <begin position="86"/>
        <end position="135"/>
    </location>
</feature>
<dbReference type="InterPro" id="IPR008197">
    <property type="entry name" value="WAP_dom"/>
</dbReference>
<dbReference type="InterPro" id="IPR050514">
    <property type="entry name" value="WAP_four-disulfide_core"/>
</dbReference>